<dbReference type="EMBL" id="JTDF01012923">
    <property type="protein sequence ID" value="KAF8563262.1"/>
    <property type="molecule type" value="Genomic_DNA"/>
</dbReference>
<accession>A0A8T0D6S9</accession>
<reference evidence="1 2" key="1">
    <citation type="submission" date="2019-07" db="EMBL/GenBank/DDBJ databases">
        <title>Annotation for the trematode Paragonimus westermani.</title>
        <authorList>
            <person name="Choi Y.-J."/>
        </authorList>
    </citation>
    <scope>NUCLEOTIDE SEQUENCE [LARGE SCALE GENOMIC DNA]</scope>
    <source>
        <strain evidence="1">180907_Pwestermani</strain>
    </source>
</reference>
<protein>
    <submittedName>
        <fullName evidence="1">Uncharacterized protein</fullName>
    </submittedName>
</protein>
<comment type="caution">
    <text evidence="1">The sequence shown here is derived from an EMBL/GenBank/DDBJ whole genome shotgun (WGS) entry which is preliminary data.</text>
</comment>
<organism evidence="1 2">
    <name type="scientific">Paragonimus westermani</name>
    <dbReference type="NCBI Taxonomy" id="34504"/>
    <lineage>
        <taxon>Eukaryota</taxon>
        <taxon>Metazoa</taxon>
        <taxon>Spiralia</taxon>
        <taxon>Lophotrochozoa</taxon>
        <taxon>Platyhelminthes</taxon>
        <taxon>Trematoda</taxon>
        <taxon>Digenea</taxon>
        <taxon>Plagiorchiida</taxon>
        <taxon>Troglotremata</taxon>
        <taxon>Troglotrematidae</taxon>
        <taxon>Paragonimus</taxon>
    </lineage>
</organism>
<dbReference type="AlphaFoldDB" id="A0A8T0D6S9"/>
<dbReference type="Proteomes" id="UP000699462">
    <property type="component" value="Unassembled WGS sequence"/>
</dbReference>
<name>A0A8T0D6S9_9TREM</name>
<evidence type="ECO:0000313" key="2">
    <source>
        <dbReference type="Proteomes" id="UP000699462"/>
    </source>
</evidence>
<evidence type="ECO:0000313" key="1">
    <source>
        <dbReference type="EMBL" id="KAF8563262.1"/>
    </source>
</evidence>
<proteinExistence type="predicted"/>
<keyword evidence="2" id="KW-1185">Reference proteome</keyword>
<gene>
    <name evidence="1" type="ORF">P879_11637</name>
</gene>
<feature type="non-terminal residue" evidence="1">
    <location>
        <position position="1"/>
    </location>
</feature>
<sequence>MTRTISMALDTDDVVGTNDRKRTPAEVARAIAVEARLSLKAVGIMLSHLREVLPQLPLDART</sequence>